<dbReference type="RefSeq" id="WP_058469692.1">
    <property type="nucleotide sequence ID" value="NZ_CAAAIC010000005.1"/>
</dbReference>
<dbReference type="STRING" id="456.Ljor_0096"/>
<keyword evidence="7 8" id="KW-0560">Oxidoreductase</keyword>
<dbReference type="PANTHER" id="PTHR43831">
    <property type="entry name" value="ISOBUTYRYL-COA DEHYDROGENASE"/>
    <property type="match status" value="1"/>
</dbReference>
<dbReference type="Pfam" id="PF00441">
    <property type="entry name" value="Acyl-CoA_dh_1"/>
    <property type="match status" value="1"/>
</dbReference>
<proteinExistence type="inferred from homology"/>
<evidence type="ECO:0000256" key="4">
    <source>
        <dbReference type="ARBA" id="ARBA00022456"/>
    </source>
</evidence>
<protein>
    <submittedName>
        <fullName evidence="12">Short chain-specific acyl CoA dehydrogenase</fullName>
    </submittedName>
</protein>
<evidence type="ECO:0000256" key="3">
    <source>
        <dbReference type="ARBA" id="ARBA00009347"/>
    </source>
</evidence>
<dbReference type="GO" id="GO:0009083">
    <property type="term" value="P:branched-chain amino acid catabolic process"/>
    <property type="evidence" value="ECO:0007669"/>
    <property type="project" value="UniProtKB-KW"/>
</dbReference>
<dbReference type="AlphaFoldDB" id="A0A0W0VGW1"/>
<evidence type="ECO:0000259" key="10">
    <source>
        <dbReference type="Pfam" id="PF02770"/>
    </source>
</evidence>
<dbReference type="GO" id="GO:0050660">
    <property type="term" value="F:flavin adenine dinucleotide binding"/>
    <property type="evidence" value="ECO:0007669"/>
    <property type="project" value="InterPro"/>
</dbReference>
<dbReference type="InterPro" id="IPR006089">
    <property type="entry name" value="Acyl-CoA_DH_CS"/>
</dbReference>
<evidence type="ECO:0000256" key="7">
    <source>
        <dbReference type="ARBA" id="ARBA00023002"/>
    </source>
</evidence>
<name>A0A0W0VGW1_9GAMM</name>
<dbReference type="SUPFAM" id="SSF56645">
    <property type="entry name" value="Acyl-CoA dehydrogenase NM domain-like"/>
    <property type="match status" value="1"/>
</dbReference>
<evidence type="ECO:0000256" key="8">
    <source>
        <dbReference type="RuleBase" id="RU362125"/>
    </source>
</evidence>
<feature type="domain" description="Acyl-CoA dehydrogenase/oxidase C-terminal" evidence="9">
    <location>
        <begin position="227"/>
        <end position="376"/>
    </location>
</feature>
<keyword evidence="13" id="KW-1185">Reference proteome</keyword>
<evidence type="ECO:0000259" key="9">
    <source>
        <dbReference type="Pfam" id="PF00441"/>
    </source>
</evidence>
<reference evidence="12 13" key="1">
    <citation type="submission" date="2015-11" db="EMBL/GenBank/DDBJ databases">
        <title>Genomic analysis of 38 Legionella species identifies large and diverse effector repertoires.</title>
        <authorList>
            <person name="Burstein D."/>
            <person name="Amaro F."/>
            <person name="Zusman T."/>
            <person name="Lifshitz Z."/>
            <person name="Cohen O."/>
            <person name="Gilbert J.A."/>
            <person name="Pupko T."/>
            <person name="Shuman H.A."/>
            <person name="Segal G."/>
        </authorList>
    </citation>
    <scope>NUCLEOTIDE SEQUENCE [LARGE SCALE GENOMIC DNA]</scope>
    <source>
        <strain evidence="12 13">BL-540</strain>
    </source>
</reference>
<dbReference type="Pfam" id="PF02770">
    <property type="entry name" value="Acyl-CoA_dh_M"/>
    <property type="match status" value="1"/>
</dbReference>
<dbReference type="PROSITE" id="PS00072">
    <property type="entry name" value="ACYL_COA_DH_1"/>
    <property type="match status" value="1"/>
</dbReference>
<dbReference type="PIRSF" id="PIRSF016578">
    <property type="entry name" value="HsaA"/>
    <property type="match status" value="1"/>
</dbReference>
<comment type="pathway">
    <text evidence="2">Amino-acid degradation; L-valine degradation.</text>
</comment>
<gene>
    <name evidence="12" type="primary">acdA</name>
    <name evidence="12" type="ORF">Ljor_0096</name>
</gene>
<dbReference type="EMBL" id="LNYJ01000003">
    <property type="protein sequence ID" value="KTD18873.1"/>
    <property type="molecule type" value="Genomic_DNA"/>
</dbReference>
<sequence>MDFKFSEEHLAFRDMAAEFARNQLAPGAAAWDEQAYFPIEVMRQAAALGMAGIVCGEDIGGANLTRLDAAIIFEQLASGCVSTSAYLSIHNMVASLIDRYASEHLRTLWGPKLTSMEALGSYCLTEPESGSDAASLKTRAAKEGDYYVLNGAKAFISGGSVSDVYLCMVRTGDESHHGISCLLVEKNTEGLSFGKLEHKLGWRNQPTCMIYFENCRVPVTNRVGEEGMGFKIALNALNGGRVNIAACSLGGAKACLRLSQRYVHERKQFGKTLSQMQALRFYFADMLTDFEAARLMVYRAADALDKADVHAPMYCAMAKRLATDVAFRISDKAMQLHGGYGYLHDYQIERIFRDLRVHQILEGTNEIMREIVAKSSLDDEYIIE</sequence>
<keyword evidence="6 8" id="KW-0274">FAD</keyword>
<dbReference type="PROSITE" id="PS00073">
    <property type="entry name" value="ACYL_COA_DH_2"/>
    <property type="match status" value="1"/>
</dbReference>
<comment type="cofactor">
    <cofactor evidence="1 8">
        <name>FAD</name>
        <dbReference type="ChEBI" id="CHEBI:57692"/>
    </cofactor>
</comment>
<dbReference type="InterPro" id="IPR013786">
    <property type="entry name" value="AcylCoA_DH/ox_N"/>
</dbReference>
<dbReference type="InterPro" id="IPR052547">
    <property type="entry name" value="Mito_Isobutyryl-CoADH"/>
</dbReference>
<dbReference type="InterPro" id="IPR036250">
    <property type="entry name" value="AcylCo_DH-like_C"/>
</dbReference>
<feature type="domain" description="Acyl-CoA oxidase/dehydrogenase middle" evidence="10">
    <location>
        <begin position="122"/>
        <end position="215"/>
    </location>
</feature>
<dbReference type="Gene3D" id="1.10.540.10">
    <property type="entry name" value="Acyl-CoA dehydrogenase/oxidase, N-terminal domain"/>
    <property type="match status" value="1"/>
</dbReference>
<evidence type="ECO:0000313" key="12">
    <source>
        <dbReference type="EMBL" id="KTD18873.1"/>
    </source>
</evidence>
<dbReference type="GO" id="GO:0003995">
    <property type="term" value="F:acyl-CoA dehydrogenase activity"/>
    <property type="evidence" value="ECO:0007669"/>
    <property type="project" value="InterPro"/>
</dbReference>
<comment type="similarity">
    <text evidence="3 8">Belongs to the acyl-CoA dehydrogenase family.</text>
</comment>
<organism evidence="12 13">
    <name type="scientific">Legionella jordanis</name>
    <dbReference type="NCBI Taxonomy" id="456"/>
    <lineage>
        <taxon>Bacteria</taxon>
        <taxon>Pseudomonadati</taxon>
        <taxon>Pseudomonadota</taxon>
        <taxon>Gammaproteobacteria</taxon>
        <taxon>Legionellales</taxon>
        <taxon>Legionellaceae</taxon>
        <taxon>Legionella</taxon>
    </lineage>
</organism>
<dbReference type="InterPro" id="IPR046373">
    <property type="entry name" value="Acyl-CoA_Oxase/DH_mid-dom_sf"/>
</dbReference>
<evidence type="ECO:0000256" key="6">
    <source>
        <dbReference type="ARBA" id="ARBA00022827"/>
    </source>
</evidence>
<feature type="domain" description="Acyl-CoA dehydrogenase/oxidase N-terminal" evidence="11">
    <location>
        <begin position="6"/>
        <end position="117"/>
    </location>
</feature>
<dbReference type="PATRIC" id="fig|456.5.peg.110"/>
<dbReference type="SUPFAM" id="SSF47203">
    <property type="entry name" value="Acyl-CoA dehydrogenase C-terminal domain-like"/>
    <property type="match status" value="1"/>
</dbReference>
<dbReference type="InterPro" id="IPR037069">
    <property type="entry name" value="AcylCoA_DH/ox_N_sf"/>
</dbReference>
<dbReference type="Gene3D" id="2.40.110.10">
    <property type="entry name" value="Butyryl-CoA Dehydrogenase, subunit A, domain 2"/>
    <property type="match status" value="1"/>
</dbReference>
<dbReference type="InterPro" id="IPR009075">
    <property type="entry name" value="AcylCo_DH/oxidase_C"/>
</dbReference>
<dbReference type="InterPro" id="IPR009100">
    <property type="entry name" value="AcylCoA_DH/oxidase_NM_dom_sf"/>
</dbReference>
<dbReference type="OrthoDB" id="9770681at2"/>
<accession>A0A0W0VGW1</accession>
<comment type="caution">
    <text evidence="12">The sequence shown here is derived from an EMBL/GenBank/DDBJ whole genome shotgun (WGS) entry which is preliminary data.</text>
</comment>
<evidence type="ECO:0000259" key="11">
    <source>
        <dbReference type="Pfam" id="PF02771"/>
    </source>
</evidence>
<evidence type="ECO:0000256" key="2">
    <source>
        <dbReference type="ARBA" id="ARBA00005109"/>
    </source>
</evidence>
<dbReference type="InterPro" id="IPR006091">
    <property type="entry name" value="Acyl-CoA_Oxase/DH_mid-dom"/>
</dbReference>
<dbReference type="Proteomes" id="UP000055035">
    <property type="component" value="Unassembled WGS sequence"/>
</dbReference>
<dbReference type="Gene3D" id="1.20.140.10">
    <property type="entry name" value="Butyryl-CoA Dehydrogenase, subunit A, domain 3"/>
    <property type="match status" value="1"/>
</dbReference>
<evidence type="ECO:0000313" key="13">
    <source>
        <dbReference type="Proteomes" id="UP000055035"/>
    </source>
</evidence>
<dbReference type="FunFam" id="2.40.110.10:FF:000001">
    <property type="entry name" value="Acyl-CoA dehydrogenase, mitochondrial"/>
    <property type="match status" value="1"/>
</dbReference>
<dbReference type="Pfam" id="PF02771">
    <property type="entry name" value="Acyl-CoA_dh_N"/>
    <property type="match status" value="1"/>
</dbReference>
<dbReference type="FunFam" id="1.20.140.10:FF:000001">
    <property type="entry name" value="Acyl-CoA dehydrogenase"/>
    <property type="match status" value="1"/>
</dbReference>
<dbReference type="PANTHER" id="PTHR43831:SF1">
    <property type="entry name" value="ISOBUTYRYL-COA DEHYDROGENASE, MITOCHONDRIAL"/>
    <property type="match status" value="1"/>
</dbReference>
<evidence type="ECO:0000256" key="1">
    <source>
        <dbReference type="ARBA" id="ARBA00001974"/>
    </source>
</evidence>
<evidence type="ECO:0000256" key="5">
    <source>
        <dbReference type="ARBA" id="ARBA00022630"/>
    </source>
</evidence>
<keyword evidence="5 8" id="KW-0285">Flavoprotein</keyword>
<keyword evidence="4" id="KW-0101">Branched-chain amino acid catabolism</keyword>